<dbReference type="GO" id="GO:0047444">
    <property type="term" value="F:N-acylneuraminate-9-phosphate synthase activity"/>
    <property type="evidence" value="ECO:0007669"/>
    <property type="project" value="TreeGrafter"/>
</dbReference>
<dbReference type="OrthoDB" id="9781701at2"/>
<dbReference type="InterPro" id="IPR013096">
    <property type="entry name" value="Cupin_2"/>
</dbReference>
<evidence type="ECO:0000259" key="1">
    <source>
        <dbReference type="Pfam" id="PF03102"/>
    </source>
</evidence>
<dbReference type="Gene3D" id="2.60.120.10">
    <property type="entry name" value="Jelly Rolls"/>
    <property type="match status" value="1"/>
</dbReference>
<dbReference type="Gene3D" id="3.20.20.70">
    <property type="entry name" value="Aldolase class I"/>
    <property type="match status" value="1"/>
</dbReference>
<keyword evidence="5" id="KW-1185">Reference proteome</keyword>
<dbReference type="AlphaFoldDB" id="W0SIV3"/>
<accession>W0SIV3</accession>
<dbReference type="Pfam" id="PF08666">
    <property type="entry name" value="SAF"/>
    <property type="match status" value="1"/>
</dbReference>
<dbReference type="InterPro" id="IPR013974">
    <property type="entry name" value="SAF"/>
</dbReference>
<dbReference type="InterPro" id="IPR013132">
    <property type="entry name" value="PseI/NeuA/B-like_N"/>
</dbReference>
<gene>
    <name evidence="4" type="ORF">SUTH_02777</name>
</gene>
<dbReference type="KEGG" id="shd:SUTH_02777"/>
<feature type="domain" description="Cupin type-2" evidence="2">
    <location>
        <begin position="401"/>
        <end position="459"/>
    </location>
</feature>
<protein>
    <submittedName>
        <fullName evidence="4">N-acetylneuraminic acid synthase domain protein</fullName>
    </submittedName>
</protein>
<dbReference type="SUPFAM" id="SSF51182">
    <property type="entry name" value="RmlC-like cupins"/>
    <property type="match status" value="1"/>
</dbReference>
<feature type="domain" description="PseI/NeuA/B-like" evidence="1">
    <location>
        <begin position="43"/>
        <end position="260"/>
    </location>
</feature>
<organism evidence="4 5">
    <name type="scientific">Sulfuritalea hydrogenivorans sk43H</name>
    <dbReference type="NCBI Taxonomy" id="1223802"/>
    <lineage>
        <taxon>Bacteria</taxon>
        <taxon>Pseudomonadati</taxon>
        <taxon>Pseudomonadota</taxon>
        <taxon>Betaproteobacteria</taxon>
        <taxon>Nitrosomonadales</taxon>
        <taxon>Sterolibacteriaceae</taxon>
        <taxon>Sulfuritalea</taxon>
    </lineage>
</organism>
<dbReference type="InterPro" id="IPR011051">
    <property type="entry name" value="RmlC_Cupin_sf"/>
</dbReference>
<evidence type="ECO:0000313" key="5">
    <source>
        <dbReference type="Proteomes" id="UP000031637"/>
    </source>
</evidence>
<dbReference type="STRING" id="1223802.SUTH_02777"/>
<reference evidence="4 5" key="1">
    <citation type="journal article" date="2014" name="Syst. Appl. Microbiol.">
        <title>Complete genomes of freshwater sulfur oxidizers Sulfuricella denitrificans skB26 and Sulfuritalea hydrogenivorans sk43H: genetic insights into the sulfur oxidation pathway of betaproteobacteria.</title>
        <authorList>
            <person name="Watanabe T."/>
            <person name="Kojima H."/>
            <person name="Fukui M."/>
        </authorList>
    </citation>
    <scope>NUCLEOTIDE SEQUENCE [LARGE SCALE GENOMIC DNA]</scope>
    <source>
        <strain evidence="4">DSM22779</strain>
    </source>
</reference>
<dbReference type="SUPFAM" id="SSF51569">
    <property type="entry name" value="Aldolase"/>
    <property type="match status" value="1"/>
</dbReference>
<name>W0SIV3_9PROT</name>
<dbReference type="InterPro" id="IPR013785">
    <property type="entry name" value="Aldolase_TIM"/>
</dbReference>
<dbReference type="PANTHER" id="PTHR42966:SF1">
    <property type="entry name" value="SIALIC ACID SYNTHASE"/>
    <property type="match status" value="1"/>
</dbReference>
<dbReference type="Pfam" id="PF07883">
    <property type="entry name" value="Cupin_2"/>
    <property type="match status" value="1"/>
</dbReference>
<dbReference type="Proteomes" id="UP000031637">
    <property type="component" value="Chromosome"/>
</dbReference>
<dbReference type="HOGENOM" id="CLU_042669_0_0_4"/>
<dbReference type="CDD" id="cd11611">
    <property type="entry name" value="SAF"/>
    <property type="match status" value="1"/>
</dbReference>
<dbReference type="InterPro" id="IPR051690">
    <property type="entry name" value="PseI-like"/>
</dbReference>
<dbReference type="EMBL" id="AP012547">
    <property type="protein sequence ID" value="BAO30556.1"/>
    <property type="molecule type" value="Genomic_DNA"/>
</dbReference>
<evidence type="ECO:0000259" key="3">
    <source>
        <dbReference type="Pfam" id="PF08666"/>
    </source>
</evidence>
<dbReference type="InterPro" id="IPR014710">
    <property type="entry name" value="RmlC-like_jellyroll"/>
</dbReference>
<dbReference type="GO" id="GO:0016051">
    <property type="term" value="P:carbohydrate biosynthetic process"/>
    <property type="evidence" value="ECO:0007669"/>
    <property type="project" value="InterPro"/>
</dbReference>
<sequence>MKPLVIFEMANNHMGDIAHGMTIIKAFADTVAPYRTTFNFAFKLQYRDLDTFIRPDYRGRSDIKYVKRFEETRLSDADFRRLIATMREHGFLTVCTPFDEVSVGRIEAHGIDIIKIASCALTDWPLLERIALAKLPIIASTAASGVEDIDAVVSFFQHRQKQLTLMHCVGEYPTPDERLAIRQIELLRQRYPDVRIGFSTHEQPDNTVAIMLALANGATVFEKHVGLPSERYANNAYSASPEQIAAWLAAGRRALDMLGPTERYEPTEAEREGLTALKRGVFARRDLPAGTILSASDVFFAFPPDPGQVTANDWSKYVSHTLNQPVVANAPIKKQQTTAQHHRQHVMAAVKAVRTLLREGNVILPGLSELEISHHYGLENFHRFGLTMITIVNREYCKKVLVMLPGQTHPEQYHQQKEETFVVLHGTMILKLDGAAQKVKPGDVVTVERGVRHEFHTESGVVFEEISSTHIRDDSFYTDPAIAANAQRKTHLAYWM</sequence>
<evidence type="ECO:0000313" key="4">
    <source>
        <dbReference type="EMBL" id="BAO30556.1"/>
    </source>
</evidence>
<dbReference type="Gene3D" id="3.90.1210.10">
    <property type="entry name" value="Antifreeze-like/N-acetylneuraminic acid synthase C-terminal domain"/>
    <property type="match status" value="1"/>
</dbReference>
<dbReference type="Pfam" id="PF03102">
    <property type="entry name" value="NeuB"/>
    <property type="match status" value="1"/>
</dbReference>
<feature type="domain" description="SAF" evidence="3">
    <location>
        <begin position="279"/>
        <end position="335"/>
    </location>
</feature>
<evidence type="ECO:0000259" key="2">
    <source>
        <dbReference type="Pfam" id="PF07883"/>
    </source>
</evidence>
<dbReference type="PANTHER" id="PTHR42966">
    <property type="entry name" value="N-ACETYLNEURAMINATE SYNTHASE"/>
    <property type="match status" value="1"/>
</dbReference>
<dbReference type="RefSeq" id="WP_041100049.1">
    <property type="nucleotide sequence ID" value="NZ_AP012547.1"/>
</dbReference>
<proteinExistence type="predicted"/>